<gene>
    <name evidence="8" type="ORF">DSOUD_0134</name>
</gene>
<dbReference type="InterPro" id="IPR019264">
    <property type="entry name" value="DUF2179"/>
</dbReference>
<dbReference type="EMBL" id="CP010802">
    <property type="protein sequence ID" value="ALC14934.1"/>
    <property type="molecule type" value="Genomic_DNA"/>
</dbReference>
<dbReference type="InterPro" id="IPR003740">
    <property type="entry name" value="YitT"/>
</dbReference>
<keyword evidence="5 6" id="KW-0472">Membrane</keyword>
<dbReference type="Proteomes" id="UP000057158">
    <property type="component" value="Chromosome"/>
</dbReference>
<evidence type="ECO:0000259" key="7">
    <source>
        <dbReference type="Pfam" id="PF10035"/>
    </source>
</evidence>
<dbReference type="PANTHER" id="PTHR33545:SF5">
    <property type="entry name" value="UPF0750 MEMBRANE PROTEIN YITT"/>
    <property type="match status" value="1"/>
</dbReference>
<dbReference type="GO" id="GO:0005886">
    <property type="term" value="C:plasma membrane"/>
    <property type="evidence" value="ECO:0007669"/>
    <property type="project" value="UniProtKB-SubCell"/>
</dbReference>
<comment type="subcellular location">
    <subcellularLocation>
        <location evidence="1">Cell membrane</location>
        <topology evidence="1">Multi-pass membrane protein</topology>
    </subcellularLocation>
</comment>
<feature type="transmembrane region" description="Helical" evidence="6">
    <location>
        <begin position="159"/>
        <end position="177"/>
    </location>
</feature>
<proteinExistence type="predicted"/>
<feature type="domain" description="DUF2179" evidence="7">
    <location>
        <begin position="273"/>
        <end position="326"/>
    </location>
</feature>
<evidence type="ECO:0000256" key="1">
    <source>
        <dbReference type="ARBA" id="ARBA00004651"/>
    </source>
</evidence>
<dbReference type="Pfam" id="PF10035">
    <property type="entry name" value="DUF2179"/>
    <property type="match status" value="1"/>
</dbReference>
<keyword evidence="9" id="KW-1185">Reference proteome</keyword>
<evidence type="ECO:0000313" key="9">
    <source>
        <dbReference type="Proteomes" id="UP000057158"/>
    </source>
</evidence>
<evidence type="ECO:0000256" key="3">
    <source>
        <dbReference type="ARBA" id="ARBA00022692"/>
    </source>
</evidence>
<dbReference type="Gene3D" id="3.30.70.120">
    <property type="match status" value="1"/>
</dbReference>
<dbReference type="PIRSF" id="PIRSF006483">
    <property type="entry name" value="Membrane_protein_YitT"/>
    <property type="match status" value="1"/>
</dbReference>
<dbReference type="STRING" id="1603606.DSOUD_0134"/>
<keyword evidence="2" id="KW-1003">Cell membrane</keyword>
<accession>A0A0M4CYN3</accession>
<evidence type="ECO:0000256" key="2">
    <source>
        <dbReference type="ARBA" id="ARBA00022475"/>
    </source>
</evidence>
<evidence type="ECO:0000256" key="6">
    <source>
        <dbReference type="SAM" id="Phobius"/>
    </source>
</evidence>
<sequence>MLDSPTPGQDRPNIWAGGRIGVDMSPPRAQACGSSVPAATLPFSKGESVTKEKSAFVYSVFWNCGLITVGTLIQAIALKSIAIPHNFVPGGLFGVGSLLYYRTGWLDPGLFYILLNLPMFILGYIYISRRFLWYSALAMGLISLFYQLIGFQIQIGNQLYAALVFGAFLGAGAGMVLRSLGSNGGLDVAAVILNQKFNIGVGKVYFIFNIVLFSLSLAALETDLVIASMIAVFVCSQAVDYVLSLFNQRKLTFIVSEKPQEIADKVMTHLKIGTTMLPAVGSYRKQEKTVLMVVINNIQLKRLEEIVFTVDNYALFIVENTFSVLGSTFSRRKIY</sequence>
<dbReference type="InterPro" id="IPR051461">
    <property type="entry name" value="UPF0750_membrane"/>
</dbReference>
<feature type="transmembrane region" description="Helical" evidence="6">
    <location>
        <begin position="55"/>
        <end position="78"/>
    </location>
</feature>
<evidence type="ECO:0000313" key="8">
    <source>
        <dbReference type="EMBL" id="ALC14934.1"/>
    </source>
</evidence>
<evidence type="ECO:0000256" key="4">
    <source>
        <dbReference type="ARBA" id="ARBA00022989"/>
    </source>
</evidence>
<name>A0A0M4CYN3_9BACT</name>
<dbReference type="InterPro" id="IPR015867">
    <property type="entry name" value="N-reg_PII/ATP_PRibTrfase_C"/>
</dbReference>
<feature type="transmembrane region" description="Helical" evidence="6">
    <location>
        <begin position="197"/>
        <end position="218"/>
    </location>
</feature>
<evidence type="ECO:0000256" key="5">
    <source>
        <dbReference type="ARBA" id="ARBA00023136"/>
    </source>
</evidence>
<feature type="transmembrane region" description="Helical" evidence="6">
    <location>
        <begin position="109"/>
        <end position="127"/>
    </location>
</feature>
<organism evidence="8 9">
    <name type="scientific">Desulfuromonas soudanensis</name>
    <dbReference type="NCBI Taxonomy" id="1603606"/>
    <lineage>
        <taxon>Bacteria</taxon>
        <taxon>Pseudomonadati</taxon>
        <taxon>Thermodesulfobacteriota</taxon>
        <taxon>Desulfuromonadia</taxon>
        <taxon>Desulfuromonadales</taxon>
        <taxon>Desulfuromonadaceae</taxon>
        <taxon>Desulfuromonas</taxon>
    </lineage>
</organism>
<reference evidence="8 9" key="1">
    <citation type="submission" date="2015-07" db="EMBL/GenBank/DDBJ databases">
        <title>Isolation and Genomic Characterization of a Novel Halophilic Metal-Reducing Deltaproteobacterium from the Deep Subsurface.</title>
        <authorList>
            <person name="Badalamenti J.P."/>
            <person name="Summers Z.M."/>
            <person name="Gralnick J.A."/>
            <person name="Bond D.R."/>
        </authorList>
    </citation>
    <scope>NUCLEOTIDE SEQUENCE [LARGE SCALE GENOMIC DNA]</scope>
    <source>
        <strain evidence="8 9">WTL</strain>
    </source>
</reference>
<dbReference type="KEGG" id="des:DSOUD_0134"/>
<dbReference type="Pfam" id="PF02588">
    <property type="entry name" value="YitT_membrane"/>
    <property type="match status" value="1"/>
</dbReference>
<keyword evidence="4 6" id="KW-1133">Transmembrane helix</keyword>
<dbReference type="PANTHER" id="PTHR33545">
    <property type="entry name" value="UPF0750 MEMBRANE PROTEIN YITT-RELATED"/>
    <property type="match status" value="1"/>
</dbReference>
<dbReference type="PATRIC" id="fig|1603606.3.peg.153"/>
<protein>
    <submittedName>
        <fullName evidence="8">Putative membrane protein</fullName>
    </submittedName>
</protein>
<feature type="transmembrane region" description="Helical" evidence="6">
    <location>
        <begin position="132"/>
        <end position="153"/>
    </location>
</feature>
<keyword evidence="3 6" id="KW-0812">Transmembrane</keyword>
<feature type="transmembrane region" description="Helical" evidence="6">
    <location>
        <begin position="224"/>
        <end position="243"/>
    </location>
</feature>
<dbReference type="CDD" id="cd16380">
    <property type="entry name" value="YitT_C"/>
    <property type="match status" value="1"/>
</dbReference>
<dbReference type="AlphaFoldDB" id="A0A0M4CYN3"/>